<feature type="transmembrane region" description="Helical" evidence="7">
    <location>
        <begin position="195"/>
        <end position="214"/>
    </location>
</feature>
<evidence type="ECO:0000313" key="8">
    <source>
        <dbReference type="EMBL" id="KEO52744.1"/>
    </source>
</evidence>
<evidence type="ECO:0000256" key="1">
    <source>
        <dbReference type="ARBA" id="ARBA00004651"/>
    </source>
</evidence>
<dbReference type="eggNOG" id="COG1294">
    <property type="taxonomic scope" value="Bacteria"/>
</dbReference>
<dbReference type="STRING" id="1353537.TP2_07320"/>
<dbReference type="GO" id="GO:0016682">
    <property type="term" value="F:oxidoreductase activity, acting on diphenols and related substances as donors, oxygen as acceptor"/>
    <property type="evidence" value="ECO:0007669"/>
    <property type="project" value="TreeGrafter"/>
</dbReference>
<feature type="transmembrane region" description="Helical" evidence="7">
    <location>
        <begin position="120"/>
        <end position="140"/>
    </location>
</feature>
<evidence type="ECO:0000256" key="5">
    <source>
        <dbReference type="ARBA" id="ARBA00022989"/>
    </source>
</evidence>
<keyword evidence="5 7" id="KW-1133">Transmembrane helix</keyword>
<evidence type="ECO:0000256" key="3">
    <source>
        <dbReference type="ARBA" id="ARBA00022475"/>
    </source>
</evidence>
<feature type="transmembrane region" description="Helical" evidence="7">
    <location>
        <begin position="226"/>
        <end position="250"/>
    </location>
</feature>
<accession>A0A074J854</accession>
<feature type="transmembrane region" description="Helical" evidence="7">
    <location>
        <begin position="12"/>
        <end position="41"/>
    </location>
</feature>
<organism evidence="8 9">
    <name type="scientific">Thioclava pacifica DSM 10166</name>
    <dbReference type="NCBI Taxonomy" id="1353537"/>
    <lineage>
        <taxon>Bacteria</taxon>
        <taxon>Pseudomonadati</taxon>
        <taxon>Pseudomonadota</taxon>
        <taxon>Alphaproteobacteria</taxon>
        <taxon>Rhodobacterales</taxon>
        <taxon>Paracoccaceae</taxon>
        <taxon>Thioclava</taxon>
    </lineage>
</organism>
<evidence type="ECO:0000313" key="9">
    <source>
        <dbReference type="Proteomes" id="UP000027432"/>
    </source>
</evidence>
<keyword evidence="9" id="KW-1185">Reference proteome</keyword>
<sequence>MSGFAHYLPDIWAAIIAFAIMTYVVLDGFDLGIGILFPFLGSDENRTRAMNSVAPVWDGNETWLVMGGGGLLAVFPLAYGVILNALYVPIIIMLLALAFRGVAFEFRGKTRRWKPLWDKAFFGGSLVATLAQGAILGGLLRGPEVTGRTFTGGPLDWVSFFSLGTALALVAGYIMLGAAWLVIKTSHDLYDRARRVGEWSLIITLGFIGLASLATPFLHPEYFQRWFAWPGIILSAVVPLLLLAAGYGYWKGIRSDRGVMAYLSGIAIFVLCFAGLGLSIFPYIVPMSITIREAATPPISQGFILVGAVIFLPIILAYTAYAYYVFRGKTSEHEHHY</sequence>
<protein>
    <recommendedName>
        <fullName evidence="10">Ubiquinol oxidase subunit II, cyanide insensitive</fullName>
    </recommendedName>
</protein>
<dbReference type="PANTHER" id="PTHR43141">
    <property type="entry name" value="CYTOCHROME BD2 SUBUNIT II"/>
    <property type="match status" value="1"/>
</dbReference>
<dbReference type="GO" id="GO:0009055">
    <property type="term" value="F:electron transfer activity"/>
    <property type="evidence" value="ECO:0007669"/>
    <property type="project" value="TreeGrafter"/>
</dbReference>
<keyword evidence="6 7" id="KW-0472">Membrane</keyword>
<dbReference type="NCBIfam" id="TIGR00203">
    <property type="entry name" value="cydB"/>
    <property type="match status" value="1"/>
</dbReference>
<comment type="caution">
    <text evidence="8">The sequence shown here is derived from an EMBL/GenBank/DDBJ whole genome shotgun (WGS) entry which is preliminary data.</text>
</comment>
<evidence type="ECO:0000256" key="6">
    <source>
        <dbReference type="ARBA" id="ARBA00023136"/>
    </source>
</evidence>
<dbReference type="InterPro" id="IPR003317">
    <property type="entry name" value="Cyt-d_oxidase_su2"/>
</dbReference>
<gene>
    <name evidence="8" type="ORF">TP2_07320</name>
</gene>
<feature type="transmembrane region" description="Helical" evidence="7">
    <location>
        <begin position="262"/>
        <end position="284"/>
    </location>
</feature>
<dbReference type="AlphaFoldDB" id="A0A074J854"/>
<evidence type="ECO:0000256" key="4">
    <source>
        <dbReference type="ARBA" id="ARBA00022692"/>
    </source>
</evidence>
<evidence type="ECO:0008006" key="10">
    <source>
        <dbReference type="Google" id="ProtNLM"/>
    </source>
</evidence>
<reference evidence="8 9" key="1">
    <citation type="submission" date="2013-07" db="EMBL/GenBank/DDBJ databases">
        <title>Thioclava pacifica DSM 10166 Genome Sequencing.</title>
        <authorList>
            <person name="Lai Q."/>
            <person name="Shao Z."/>
        </authorList>
    </citation>
    <scope>NUCLEOTIDE SEQUENCE [LARGE SCALE GENOMIC DNA]</scope>
    <source>
        <strain evidence="8 9">DSM 10166</strain>
    </source>
</reference>
<dbReference type="EMBL" id="AUND01000023">
    <property type="protein sequence ID" value="KEO52744.1"/>
    <property type="molecule type" value="Genomic_DNA"/>
</dbReference>
<keyword evidence="4 7" id="KW-0812">Transmembrane</keyword>
<evidence type="ECO:0000256" key="7">
    <source>
        <dbReference type="SAM" id="Phobius"/>
    </source>
</evidence>
<dbReference type="GO" id="GO:0070069">
    <property type="term" value="C:cytochrome complex"/>
    <property type="evidence" value="ECO:0007669"/>
    <property type="project" value="TreeGrafter"/>
</dbReference>
<dbReference type="Pfam" id="PF02322">
    <property type="entry name" value="Cyt_bd_oxida_II"/>
    <property type="match status" value="1"/>
</dbReference>
<evidence type="ECO:0000256" key="2">
    <source>
        <dbReference type="ARBA" id="ARBA00007543"/>
    </source>
</evidence>
<feature type="transmembrane region" description="Helical" evidence="7">
    <location>
        <begin position="160"/>
        <end position="183"/>
    </location>
</feature>
<dbReference type="Proteomes" id="UP000027432">
    <property type="component" value="Unassembled WGS sequence"/>
</dbReference>
<dbReference type="PANTHER" id="PTHR43141:SF4">
    <property type="entry name" value="CYTOCHROME BD2 SUBUNIT II"/>
    <property type="match status" value="1"/>
</dbReference>
<dbReference type="GO" id="GO:0005886">
    <property type="term" value="C:plasma membrane"/>
    <property type="evidence" value="ECO:0007669"/>
    <property type="project" value="UniProtKB-SubCell"/>
</dbReference>
<feature type="transmembrane region" description="Helical" evidence="7">
    <location>
        <begin position="88"/>
        <end position="108"/>
    </location>
</feature>
<dbReference type="OrthoDB" id="9776710at2"/>
<comment type="similarity">
    <text evidence="2">Belongs to the cytochrome ubiquinol oxidase subunit 2 family.</text>
</comment>
<feature type="transmembrane region" description="Helical" evidence="7">
    <location>
        <begin position="304"/>
        <end position="326"/>
    </location>
</feature>
<name>A0A074J854_9RHOB</name>
<proteinExistence type="inferred from homology"/>
<dbReference type="RefSeq" id="WP_038076887.1">
    <property type="nucleotide sequence ID" value="NZ_AUND01000023.1"/>
</dbReference>
<dbReference type="GO" id="GO:0019646">
    <property type="term" value="P:aerobic electron transport chain"/>
    <property type="evidence" value="ECO:0007669"/>
    <property type="project" value="TreeGrafter"/>
</dbReference>
<keyword evidence="3" id="KW-1003">Cell membrane</keyword>
<comment type="subcellular location">
    <subcellularLocation>
        <location evidence="1">Cell membrane</location>
        <topology evidence="1">Multi-pass membrane protein</topology>
    </subcellularLocation>
</comment>